<gene>
    <name evidence="1" type="ORF">F443_22150</name>
</gene>
<keyword evidence="2" id="KW-1185">Reference proteome</keyword>
<evidence type="ECO:0000313" key="1">
    <source>
        <dbReference type="EMBL" id="ETI30749.1"/>
    </source>
</evidence>
<dbReference type="Proteomes" id="UP000018721">
    <property type="component" value="Unassembled WGS sequence"/>
</dbReference>
<sequence length="103" mass="11151">MRAPVPVPPRCRSFIPRTTTADSPSTVMPSVRTSPVFVDTRRGGIVCASASPTINVVMGSAHAVYHHARVLHVNGRCHTYQVIHSVMGSLCAHYFCLHASARV</sequence>
<accession>V9DV49</accession>
<dbReference type="EMBL" id="ANIZ01003861">
    <property type="protein sequence ID" value="ETI30749.1"/>
    <property type="molecule type" value="Genomic_DNA"/>
</dbReference>
<organism evidence="1 2">
    <name type="scientific">Phytophthora nicotianae P1569</name>
    <dbReference type="NCBI Taxonomy" id="1317065"/>
    <lineage>
        <taxon>Eukaryota</taxon>
        <taxon>Sar</taxon>
        <taxon>Stramenopiles</taxon>
        <taxon>Oomycota</taxon>
        <taxon>Peronosporomycetes</taxon>
        <taxon>Peronosporales</taxon>
        <taxon>Peronosporaceae</taxon>
        <taxon>Phytophthora</taxon>
    </lineage>
</organism>
<evidence type="ECO:0000313" key="2">
    <source>
        <dbReference type="Proteomes" id="UP000018721"/>
    </source>
</evidence>
<name>V9DV49_PHYNI</name>
<proteinExistence type="predicted"/>
<reference evidence="1 2" key="1">
    <citation type="submission" date="2013-11" db="EMBL/GenBank/DDBJ databases">
        <title>The Genome Sequence of Phytophthora parasitica P1569.</title>
        <authorList>
            <consortium name="The Broad Institute Genomics Platform"/>
            <person name="Russ C."/>
            <person name="Tyler B."/>
            <person name="Panabieres F."/>
            <person name="Shan W."/>
            <person name="Tripathy S."/>
            <person name="Grunwald N."/>
            <person name="Machado M."/>
            <person name="Johnson C.S."/>
            <person name="Arredondo F."/>
            <person name="Hong C."/>
            <person name="Coffey M."/>
            <person name="Young S.K."/>
            <person name="Zeng Q."/>
            <person name="Gargeya S."/>
            <person name="Fitzgerald M."/>
            <person name="Abouelleil A."/>
            <person name="Alvarado L."/>
            <person name="Chapman S.B."/>
            <person name="Gainer-Dewar J."/>
            <person name="Goldberg J."/>
            <person name="Griggs A."/>
            <person name="Gujja S."/>
            <person name="Hansen M."/>
            <person name="Howarth C."/>
            <person name="Imamovic A."/>
            <person name="Ireland A."/>
            <person name="Larimer J."/>
            <person name="McCowan C."/>
            <person name="Murphy C."/>
            <person name="Pearson M."/>
            <person name="Poon T.W."/>
            <person name="Priest M."/>
            <person name="Roberts A."/>
            <person name="Saif S."/>
            <person name="Shea T."/>
            <person name="Sykes S."/>
            <person name="Wortman J."/>
            <person name="Nusbaum C."/>
            <person name="Birren B."/>
        </authorList>
    </citation>
    <scope>NUCLEOTIDE SEQUENCE [LARGE SCALE GENOMIC DNA]</scope>
    <source>
        <strain evidence="1 2">P1569</strain>
    </source>
</reference>
<dbReference type="AlphaFoldDB" id="V9DV49"/>
<dbReference type="HOGENOM" id="CLU_2269150_0_0_1"/>
<protein>
    <submittedName>
        <fullName evidence="1">Uncharacterized protein</fullName>
    </submittedName>
</protein>
<comment type="caution">
    <text evidence="1">The sequence shown here is derived from an EMBL/GenBank/DDBJ whole genome shotgun (WGS) entry which is preliminary data.</text>
</comment>